<dbReference type="EMBL" id="BJNY01000001">
    <property type="protein sequence ID" value="GED04500.1"/>
    <property type="molecule type" value="Genomic_DNA"/>
</dbReference>
<keyword evidence="3" id="KW-1185">Reference proteome</keyword>
<gene>
    <name evidence="2" type="ORF">AUR04nite_00320</name>
</gene>
<keyword evidence="1" id="KW-0732">Signal</keyword>
<dbReference type="AlphaFoldDB" id="A0A4Y4DLJ7"/>
<proteinExistence type="predicted"/>
<sequence>MKKVLATSAAVALLLVGCAPAQADTVRDVTSEPFESVAVGDVSESLPEVREALTEYDMRVIVRDTMTELLDASATFETSFEFERDILVCELLHQVPVDVDDPTYDDYPEGDALSDCVNGTIAAHEMYAE</sequence>
<feature type="chain" id="PRO_5021279108" evidence="1">
    <location>
        <begin position="24"/>
        <end position="129"/>
    </location>
</feature>
<reference evidence="2 3" key="1">
    <citation type="submission" date="2019-06" db="EMBL/GenBank/DDBJ databases">
        <title>Whole genome shotgun sequence of Glutamicibacter uratoxydans NBRC 15515.</title>
        <authorList>
            <person name="Hosoyama A."/>
            <person name="Uohara A."/>
            <person name="Ohji S."/>
            <person name="Ichikawa N."/>
        </authorList>
    </citation>
    <scope>NUCLEOTIDE SEQUENCE [LARGE SCALE GENOMIC DNA]</scope>
    <source>
        <strain evidence="2 3">NBRC 15515</strain>
    </source>
</reference>
<organism evidence="2 3">
    <name type="scientific">Glutamicibacter uratoxydans</name>
    <name type="common">Arthrobacter uratoxydans</name>
    <dbReference type="NCBI Taxonomy" id="43667"/>
    <lineage>
        <taxon>Bacteria</taxon>
        <taxon>Bacillati</taxon>
        <taxon>Actinomycetota</taxon>
        <taxon>Actinomycetes</taxon>
        <taxon>Micrococcales</taxon>
        <taxon>Micrococcaceae</taxon>
        <taxon>Glutamicibacter</taxon>
    </lineage>
</organism>
<evidence type="ECO:0000256" key="1">
    <source>
        <dbReference type="SAM" id="SignalP"/>
    </source>
</evidence>
<feature type="signal peptide" evidence="1">
    <location>
        <begin position="1"/>
        <end position="23"/>
    </location>
</feature>
<comment type="caution">
    <text evidence="2">The sequence shown here is derived from an EMBL/GenBank/DDBJ whole genome shotgun (WGS) entry which is preliminary data.</text>
</comment>
<dbReference type="Proteomes" id="UP000316612">
    <property type="component" value="Unassembled WGS sequence"/>
</dbReference>
<evidence type="ECO:0000313" key="2">
    <source>
        <dbReference type="EMBL" id="GED04500.1"/>
    </source>
</evidence>
<protein>
    <submittedName>
        <fullName evidence="2">Uncharacterized protein</fullName>
    </submittedName>
</protein>
<accession>A0A4Y4DLJ7</accession>
<evidence type="ECO:0000313" key="3">
    <source>
        <dbReference type="Proteomes" id="UP000316612"/>
    </source>
</evidence>
<dbReference type="PROSITE" id="PS51257">
    <property type="entry name" value="PROKAR_LIPOPROTEIN"/>
    <property type="match status" value="1"/>
</dbReference>
<name>A0A4Y4DLJ7_GLUUR</name>
<dbReference type="RefSeq" id="WP_141360726.1">
    <property type="nucleotide sequence ID" value="NZ_BAAAJL010000007.1"/>
</dbReference>